<evidence type="ECO:0000256" key="1">
    <source>
        <dbReference type="ARBA" id="ARBA00023017"/>
    </source>
</evidence>
<sequence length="321" mass="37294">MNCPEDNDVDIEKRIEYEIRCGELIQHMFNITPVGPGGDVKWSASVKVSCSERVTKTDPSATDSTFVDFIKYEDPVRVCGCVVEENMEIAAPIFQGISTKRTNCGCFKATYQENHLRKMLNTIRTPQVWKTNDGVWRKQISSTPVNRRDVLEINKTLDALLEKQLAQERGVCPARRHLFNSLLDEMIRQEMIIMPERGLLLMTVKDELKMSLMAYEALYEQGLNYGMQKRLEAENMLSDLKEEHDRLVQETSQLKKSIKTINDEFKDQKVSSEQSVKAVRTRAKMELQQLQEIKKSLQMQMNQTIPEIERIEKERRIRQLM</sequence>
<dbReference type="PANTHER" id="PTHR13183">
    <property type="entry name" value="AXONEMAL INNER ARM DYNEIN LIGHT CHAIN 28"/>
    <property type="match status" value="1"/>
</dbReference>
<keyword evidence="3" id="KW-0505">Motor protein</keyword>
<evidence type="ECO:0000256" key="5">
    <source>
        <dbReference type="SAM" id="Coils"/>
    </source>
</evidence>
<evidence type="ECO:0000256" key="4">
    <source>
        <dbReference type="ARBA" id="ARBA00038114"/>
    </source>
</evidence>
<accession>A0A0A9YXF9</accession>
<reference evidence="6" key="2">
    <citation type="submission" date="2014-07" db="EMBL/GenBank/DDBJ databases">
        <authorList>
            <person name="Hull J."/>
        </authorList>
    </citation>
    <scope>NUCLEOTIDE SEQUENCE</scope>
</reference>
<gene>
    <name evidence="6" type="primary">IDLC_1</name>
    <name evidence="6" type="ORF">CM83_7102</name>
</gene>
<evidence type="ECO:0000313" key="7">
    <source>
        <dbReference type="EMBL" id="JAG56859.1"/>
    </source>
</evidence>
<dbReference type="GO" id="GO:0045504">
    <property type="term" value="F:dynein heavy chain binding"/>
    <property type="evidence" value="ECO:0007669"/>
    <property type="project" value="TreeGrafter"/>
</dbReference>
<evidence type="ECO:0000256" key="2">
    <source>
        <dbReference type="ARBA" id="ARBA00023054"/>
    </source>
</evidence>
<evidence type="ECO:0000256" key="3">
    <source>
        <dbReference type="ARBA" id="ARBA00023175"/>
    </source>
</evidence>
<organism evidence="6">
    <name type="scientific">Lygus hesperus</name>
    <name type="common">Western plant bug</name>
    <dbReference type="NCBI Taxonomy" id="30085"/>
    <lineage>
        <taxon>Eukaryota</taxon>
        <taxon>Metazoa</taxon>
        <taxon>Ecdysozoa</taxon>
        <taxon>Arthropoda</taxon>
        <taxon>Hexapoda</taxon>
        <taxon>Insecta</taxon>
        <taxon>Pterygota</taxon>
        <taxon>Neoptera</taxon>
        <taxon>Paraneoptera</taxon>
        <taxon>Hemiptera</taxon>
        <taxon>Heteroptera</taxon>
        <taxon>Panheteroptera</taxon>
        <taxon>Cimicomorpha</taxon>
        <taxon>Miridae</taxon>
        <taxon>Mirini</taxon>
        <taxon>Lygus</taxon>
    </lineage>
</organism>
<comment type="similarity">
    <text evidence="4">Belongs to the inner dynein arm light chain family.</text>
</comment>
<protein>
    <submittedName>
        <fullName evidence="6">33 kDa inner dynein arm light chain, axonemal</fullName>
    </submittedName>
</protein>
<dbReference type="EMBL" id="GBHO01009359">
    <property type="protein sequence ID" value="JAG34245.1"/>
    <property type="molecule type" value="Transcribed_RNA"/>
</dbReference>
<keyword evidence="2 5" id="KW-0175">Coiled coil</keyword>
<dbReference type="GO" id="GO:0005930">
    <property type="term" value="C:axoneme"/>
    <property type="evidence" value="ECO:0007669"/>
    <property type="project" value="TreeGrafter"/>
</dbReference>
<name>A0A0A9YXF9_LYGHE</name>
<evidence type="ECO:0000313" key="6">
    <source>
        <dbReference type="EMBL" id="JAG34245.1"/>
    </source>
</evidence>
<feature type="coiled-coil region" evidence="5">
    <location>
        <begin position="230"/>
        <end position="300"/>
    </location>
</feature>
<reference evidence="6" key="1">
    <citation type="journal article" date="2014" name="PLoS ONE">
        <title>Transcriptome-Based Identification of ABC Transporters in the Western Tarnished Plant Bug Lygus hesperus.</title>
        <authorList>
            <person name="Hull J.J."/>
            <person name="Chaney K."/>
            <person name="Geib S.M."/>
            <person name="Fabrick J.A."/>
            <person name="Brent C.S."/>
            <person name="Walsh D."/>
            <person name="Lavine L.C."/>
        </authorList>
    </citation>
    <scope>NUCLEOTIDE SEQUENCE</scope>
</reference>
<dbReference type="InterPro" id="IPR019347">
    <property type="entry name" value="Axonemal_dynein_light_chain"/>
</dbReference>
<dbReference type="GO" id="GO:0097546">
    <property type="term" value="C:ciliary base"/>
    <property type="evidence" value="ECO:0007669"/>
    <property type="project" value="TreeGrafter"/>
</dbReference>
<reference evidence="7" key="3">
    <citation type="submission" date="2014-09" db="EMBL/GenBank/DDBJ databases">
        <authorList>
            <person name="Magalhaes I.L.F."/>
            <person name="Oliveira U."/>
            <person name="Santos F.R."/>
            <person name="Vidigal T.H.D.A."/>
            <person name="Brescovit A.D."/>
            <person name="Santos A.J."/>
        </authorList>
    </citation>
    <scope>NUCLEOTIDE SEQUENCE</scope>
</reference>
<keyword evidence="1" id="KW-0243">Dynein</keyword>
<dbReference type="PANTHER" id="PTHR13183:SF0">
    <property type="entry name" value="AXONEMAL DYNEIN LIGHT INTERMEDIATE POLYPEPTIDE 1"/>
    <property type="match status" value="1"/>
</dbReference>
<dbReference type="AlphaFoldDB" id="A0A0A9YXF9"/>
<dbReference type="GO" id="GO:0030286">
    <property type="term" value="C:dynein complex"/>
    <property type="evidence" value="ECO:0007669"/>
    <property type="project" value="UniProtKB-KW"/>
</dbReference>
<dbReference type="Pfam" id="PF10211">
    <property type="entry name" value="Ax_dynein_light"/>
    <property type="match status" value="1"/>
</dbReference>
<proteinExistence type="inferred from homology"/>
<dbReference type="EMBL" id="GBRD01008962">
    <property type="protein sequence ID" value="JAG56859.1"/>
    <property type="molecule type" value="Transcribed_RNA"/>
</dbReference>